<dbReference type="InterPro" id="IPR003439">
    <property type="entry name" value="ABC_transporter-like_ATP-bd"/>
</dbReference>
<dbReference type="SMART" id="SM00382">
    <property type="entry name" value="AAA"/>
    <property type="match status" value="2"/>
</dbReference>
<dbReference type="OrthoDB" id="9760950at2"/>
<dbReference type="Pfam" id="PF12848">
    <property type="entry name" value="ABC_tran_Xtn"/>
    <property type="match status" value="1"/>
</dbReference>
<dbReference type="InterPro" id="IPR037118">
    <property type="entry name" value="Val-tRNA_synth_C_sf"/>
</dbReference>
<dbReference type="EMBL" id="AZGF01000001">
    <property type="protein sequence ID" value="KRM13612.1"/>
    <property type="molecule type" value="Genomic_DNA"/>
</dbReference>
<evidence type="ECO:0000259" key="5">
    <source>
        <dbReference type="PROSITE" id="PS50893"/>
    </source>
</evidence>
<dbReference type="Pfam" id="PF16326">
    <property type="entry name" value="ABC_tran_CTD"/>
    <property type="match status" value="1"/>
</dbReference>
<dbReference type="Gene3D" id="1.10.287.380">
    <property type="entry name" value="Valyl-tRNA synthetase, C-terminal domain"/>
    <property type="match status" value="1"/>
</dbReference>
<feature type="domain" description="ABC transporter" evidence="5">
    <location>
        <begin position="4"/>
        <end position="261"/>
    </location>
</feature>
<evidence type="ECO:0000256" key="1">
    <source>
        <dbReference type="ARBA" id="ARBA00022737"/>
    </source>
</evidence>
<dbReference type="PATRIC" id="fig|1423807.3.peg.184"/>
<accession>A0A0R1WHS2</accession>
<dbReference type="CDD" id="cd03221">
    <property type="entry name" value="ABCF_EF-3"/>
    <property type="match status" value="2"/>
</dbReference>
<comment type="caution">
    <text evidence="6">The sequence shown here is derived from an EMBL/GenBank/DDBJ whole genome shotgun (WGS) entry which is preliminary data.</text>
</comment>
<evidence type="ECO:0000313" key="7">
    <source>
        <dbReference type="Proteomes" id="UP000051820"/>
    </source>
</evidence>
<dbReference type="STRING" id="1423807.FD16_GL000183"/>
<feature type="region of interest" description="Disordered" evidence="4">
    <location>
        <begin position="548"/>
        <end position="572"/>
    </location>
</feature>
<keyword evidence="7" id="KW-1185">Reference proteome</keyword>
<protein>
    <submittedName>
        <fullName evidence="6">ABC transporter-like protein</fullName>
    </submittedName>
</protein>
<proteinExistence type="predicted"/>
<dbReference type="GO" id="GO:0016887">
    <property type="term" value="F:ATP hydrolysis activity"/>
    <property type="evidence" value="ECO:0007669"/>
    <property type="project" value="InterPro"/>
</dbReference>
<dbReference type="PANTHER" id="PTHR42855">
    <property type="entry name" value="ABC TRANSPORTER ATP-BINDING SUBUNIT"/>
    <property type="match status" value="1"/>
</dbReference>
<dbReference type="PANTHER" id="PTHR42855:SF2">
    <property type="entry name" value="DRUG RESISTANCE ABC TRANSPORTER,ATP-BINDING PROTEIN"/>
    <property type="match status" value="1"/>
</dbReference>
<evidence type="ECO:0000313" key="6">
    <source>
        <dbReference type="EMBL" id="KRM13612.1"/>
    </source>
</evidence>
<keyword evidence="1" id="KW-0677">Repeat</keyword>
<dbReference type="PROSITE" id="PS50893">
    <property type="entry name" value="ABC_TRANSPORTER_2"/>
    <property type="match status" value="2"/>
</dbReference>
<dbReference type="InterPro" id="IPR051309">
    <property type="entry name" value="ABCF_ATPase"/>
</dbReference>
<dbReference type="Pfam" id="PF00005">
    <property type="entry name" value="ABC_tran"/>
    <property type="match status" value="2"/>
</dbReference>
<name>A0A0R1WHS2_9LACO</name>
<dbReference type="InterPro" id="IPR027417">
    <property type="entry name" value="P-loop_NTPase"/>
</dbReference>
<dbReference type="InterPro" id="IPR003593">
    <property type="entry name" value="AAA+_ATPase"/>
</dbReference>
<dbReference type="Gene3D" id="3.40.50.300">
    <property type="entry name" value="P-loop containing nucleotide triphosphate hydrolases"/>
    <property type="match status" value="2"/>
</dbReference>
<gene>
    <name evidence="6" type="ORF">FD16_GL000183</name>
</gene>
<dbReference type="RefSeq" id="WP_010622934.1">
    <property type="nucleotide sequence ID" value="NZ_AZGF01000001.1"/>
</dbReference>
<keyword evidence="2" id="KW-0547">Nucleotide-binding</keyword>
<dbReference type="SUPFAM" id="SSF52540">
    <property type="entry name" value="P-loop containing nucleoside triphosphate hydrolases"/>
    <property type="match status" value="2"/>
</dbReference>
<feature type="domain" description="ABC transporter" evidence="5">
    <location>
        <begin position="329"/>
        <end position="543"/>
    </location>
</feature>
<organism evidence="6 7">
    <name type="scientific">Paucilactobacillus suebicus DSM 5007 = KCTC 3549</name>
    <dbReference type="NCBI Taxonomy" id="1423807"/>
    <lineage>
        <taxon>Bacteria</taxon>
        <taxon>Bacillati</taxon>
        <taxon>Bacillota</taxon>
        <taxon>Bacilli</taxon>
        <taxon>Lactobacillales</taxon>
        <taxon>Lactobacillaceae</taxon>
        <taxon>Paucilactobacillus</taxon>
    </lineage>
</organism>
<dbReference type="FunFam" id="3.40.50.300:FF:000011">
    <property type="entry name" value="Putative ABC transporter ATP-binding component"/>
    <property type="match status" value="1"/>
</dbReference>
<dbReference type="Proteomes" id="UP000051820">
    <property type="component" value="Unassembled WGS sequence"/>
</dbReference>
<dbReference type="FunFam" id="3.40.50.300:FF:000309">
    <property type="entry name" value="ABC transporter ATP-binding protein"/>
    <property type="match status" value="1"/>
</dbReference>
<dbReference type="GO" id="GO:0003677">
    <property type="term" value="F:DNA binding"/>
    <property type="evidence" value="ECO:0007669"/>
    <property type="project" value="InterPro"/>
</dbReference>
<evidence type="ECO:0000256" key="2">
    <source>
        <dbReference type="ARBA" id="ARBA00022741"/>
    </source>
</evidence>
<dbReference type="InterPro" id="IPR032524">
    <property type="entry name" value="ABC_tran_C"/>
</dbReference>
<dbReference type="AlphaFoldDB" id="A0A0R1WHS2"/>
<dbReference type="GO" id="GO:0005524">
    <property type="term" value="F:ATP binding"/>
    <property type="evidence" value="ECO:0007669"/>
    <property type="project" value="UniProtKB-KW"/>
</dbReference>
<keyword evidence="3" id="KW-0067">ATP-binding</keyword>
<dbReference type="InterPro" id="IPR032781">
    <property type="entry name" value="ABC_tran_Xtn"/>
</dbReference>
<reference evidence="6 7" key="1">
    <citation type="journal article" date="2015" name="Genome Announc.">
        <title>Expanding the biotechnology potential of lactobacilli through comparative genomics of 213 strains and associated genera.</title>
        <authorList>
            <person name="Sun Z."/>
            <person name="Harris H.M."/>
            <person name="McCann A."/>
            <person name="Guo C."/>
            <person name="Argimon S."/>
            <person name="Zhang W."/>
            <person name="Yang X."/>
            <person name="Jeffery I.B."/>
            <person name="Cooney J.C."/>
            <person name="Kagawa T.F."/>
            <person name="Liu W."/>
            <person name="Song Y."/>
            <person name="Salvetti E."/>
            <person name="Wrobel A."/>
            <person name="Rasinkangas P."/>
            <person name="Parkhill J."/>
            <person name="Rea M.C."/>
            <person name="O'Sullivan O."/>
            <person name="Ritari J."/>
            <person name="Douillard F.P."/>
            <person name="Paul Ross R."/>
            <person name="Yang R."/>
            <person name="Briner A.E."/>
            <person name="Felis G.E."/>
            <person name="de Vos W.M."/>
            <person name="Barrangou R."/>
            <person name="Klaenhammer T.R."/>
            <person name="Caufield P.W."/>
            <person name="Cui Y."/>
            <person name="Zhang H."/>
            <person name="O'Toole P.W."/>
        </authorList>
    </citation>
    <scope>NUCLEOTIDE SEQUENCE [LARGE SCALE GENOMIC DNA]</scope>
    <source>
        <strain evidence="6 7">DSM 5007</strain>
    </source>
</reference>
<sequence>MLLLQTNNVSRRFGADTLFQNVNFQIQDRGRVALVGRNGAGKTTLLKIIAGINPPDDGDVSSRKDCSIGYLAQDQGLISSQTIWQEMDSVFAKLHEQEKQIHDLEQQISTIDPSDPNYADTLSTYDAIQNSFSQSGGYTFEAKIKSVLHGFHFDEDRYDTVINTLSGGQKTQVALARLLLQEPDLLILDEPTNHLDMQVLSWLEDYLRSYDGALLLVSHDRYFLDRIATEVYDLENHTLTHYTGNYSSFTDQKADRLKTEWRQYEKQQTEINKLEDFVNRNIVRASTTKRAQARRKQLEKMDRLDRPEVDDSSIHFTFKQDQPSGNIVLTVSDASIGYEDRVLADPVNFEVRKHQRIAIIGPNGVGKSTLLKSILSKIKLLTGNAKLGANVSVGYYDQEQQLLHPQKTVLQEVWDDYPTVDEKDIRSLLGSFLFTGDDVFKPVNALSGGEKARLQLTKLSFDHDNFLILDEPTNHLDIDSREVLEQAINEFDGTVLFVSHDRYFINQVATDILALAADGTKHYVGNYDDYLDELAKQQVNNPTIEVPEAPSTEKKQAQQSFQQNKEQQKQLRKLERNVEQFENQMSKLEKQQTSIEAKMADPEIASDIGQLTDLQKELDETKQQLDDIEEQWAEAAEELEDFNENH</sequence>
<dbReference type="eggNOG" id="COG0488">
    <property type="taxonomic scope" value="Bacteria"/>
</dbReference>
<evidence type="ECO:0000256" key="4">
    <source>
        <dbReference type="SAM" id="MobiDB-lite"/>
    </source>
</evidence>
<evidence type="ECO:0000256" key="3">
    <source>
        <dbReference type="ARBA" id="ARBA00022840"/>
    </source>
</evidence>